<dbReference type="EMBL" id="JAFMPY010000005">
    <property type="protein sequence ID" value="MBO0903302.1"/>
    <property type="molecule type" value="Genomic_DNA"/>
</dbReference>
<accession>A0ABS3J0V8</accession>
<dbReference type="Gene3D" id="3.30.70.270">
    <property type="match status" value="1"/>
</dbReference>
<reference evidence="3 4" key="1">
    <citation type="submission" date="2021-03" db="EMBL/GenBank/DDBJ databases">
        <title>Whole genome sequence of Jiella sp. MQZ13P-4.</title>
        <authorList>
            <person name="Tuo L."/>
        </authorList>
    </citation>
    <scope>NUCLEOTIDE SEQUENCE [LARGE SCALE GENOMIC DNA]</scope>
    <source>
        <strain evidence="3 4">MQZ13P-4</strain>
    </source>
</reference>
<dbReference type="Proteomes" id="UP000664288">
    <property type="component" value="Unassembled WGS sequence"/>
</dbReference>
<dbReference type="Gene3D" id="3.30.450.40">
    <property type="match status" value="1"/>
</dbReference>
<dbReference type="InterPro" id="IPR029787">
    <property type="entry name" value="Nucleotide_cyclase"/>
</dbReference>
<dbReference type="SMART" id="SM00052">
    <property type="entry name" value="EAL"/>
    <property type="match status" value="1"/>
</dbReference>
<dbReference type="CDD" id="cd01949">
    <property type="entry name" value="GGDEF"/>
    <property type="match status" value="1"/>
</dbReference>
<sequence length="593" mass="66120">MTTIDPEEIARRAAVERYRRSGALFGEKLERVVKLASTIFGFAHVNLTTHHDEMQVCHVHVGRYGQDRRREETFCRYPVASHELMVVHDLSKDARFTDHPVVAGKPHLRFYAGAPLVTPCGHAIGALCLLDTRPRKFSARDGELLADLAALAVEHMELVSVVDEAKYDPLTGLRNRGFLVETIKASLEADRASSVLLIDLDGFKQINDSLGHGCGDEALALVAGRLREFARDDRTIARLGGDEFVVFVDGTADPIEVTRLAEAVVARLGEAITLQGHVVNFGASVGVVLRSYETEAMQLVGNADLAMYRAKQDGRNCHRLFTRSMRNVARDRGDVVLEMQDAWEDGAFQLYYQPIVRLADGRWTGAEALLRWNYPYRGVLSPALFLPVLEKSHLAVDLGAWVIDEACRQAALWRGRFDPEFSIAVNLFELQFRPGTLVMRVREALSRHRLPPQALRLEMTERIFLGDDPKIFAQVRQLREMGVGIAFDDFGTGFASLSALRSYPVSCIKIDRSFIADMIRKPDDLTIVTALISLAKKLNLDVVAEGIETEEQRAVVAREAGIEGQGFLFSKPEPADVIERIWHRPQGLALRSA</sequence>
<dbReference type="Gene3D" id="3.20.20.450">
    <property type="entry name" value="EAL domain"/>
    <property type="match status" value="1"/>
</dbReference>
<gene>
    <name evidence="3" type="ORF">J1C47_06575</name>
</gene>
<keyword evidence="4" id="KW-1185">Reference proteome</keyword>
<comment type="caution">
    <text evidence="3">The sequence shown here is derived from an EMBL/GenBank/DDBJ whole genome shotgun (WGS) entry which is preliminary data.</text>
</comment>
<dbReference type="PROSITE" id="PS50883">
    <property type="entry name" value="EAL"/>
    <property type="match status" value="1"/>
</dbReference>
<feature type="domain" description="EAL" evidence="1">
    <location>
        <begin position="332"/>
        <end position="586"/>
    </location>
</feature>
<evidence type="ECO:0000313" key="4">
    <source>
        <dbReference type="Proteomes" id="UP000664288"/>
    </source>
</evidence>
<evidence type="ECO:0000259" key="2">
    <source>
        <dbReference type="PROSITE" id="PS50887"/>
    </source>
</evidence>
<evidence type="ECO:0000313" key="3">
    <source>
        <dbReference type="EMBL" id="MBO0903302.1"/>
    </source>
</evidence>
<dbReference type="SMART" id="SM00267">
    <property type="entry name" value="GGDEF"/>
    <property type="match status" value="1"/>
</dbReference>
<dbReference type="PROSITE" id="PS50887">
    <property type="entry name" value="GGDEF"/>
    <property type="match status" value="1"/>
</dbReference>
<dbReference type="Pfam" id="PF00990">
    <property type="entry name" value="GGDEF"/>
    <property type="match status" value="1"/>
</dbReference>
<dbReference type="InterPro" id="IPR001633">
    <property type="entry name" value="EAL_dom"/>
</dbReference>
<dbReference type="Pfam" id="PF01590">
    <property type="entry name" value="GAF"/>
    <property type="match status" value="1"/>
</dbReference>
<dbReference type="SUPFAM" id="SSF55073">
    <property type="entry name" value="Nucleotide cyclase"/>
    <property type="match status" value="1"/>
</dbReference>
<dbReference type="InterPro" id="IPR035919">
    <property type="entry name" value="EAL_sf"/>
</dbReference>
<dbReference type="PANTHER" id="PTHR44757">
    <property type="entry name" value="DIGUANYLATE CYCLASE DGCP"/>
    <property type="match status" value="1"/>
</dbReference>
<dbReference type="InterPro" id="IPR029016">
    <property type="entry name" value="GAF-like_dom_sf"/>
</dbReference>
<dbReference type="PANTHER" id="PTHR44757:SF2">
    <property type="entry name" value="BIOFILM ARCHITECTURE MAINTENANCE PROTEIN MBAA"/>
    <property type="match status" value="1"/>
</dbReference>
<dbReference type="SUPFAM" id="SSF55781">
    <property type="entry name" value="GAF domain-like"/>
    <property type="match status" value="1"/>
</dbReference>
<dbReference type="Pfam" id="PF00563">
    <property type="entry name" value="EAL"/>
    <property type="match status" value="1"/>
</dbReference>
<dbReference type="SUPFAM" id="SSF141868">
    <property type="entry name" value="EAL domain-like"/>
    <property type="match status" value="1"/>
</dbReference>
<proteinExistence type="predicted"/>
<dbReference type="InterPro" id="IPR000160">
    <property type="entry name" value="GGDEF_dom"/>
</dbReference>
<dbReference type="CDD" id="cd01948">
    <property type="entry name" value="EAL"/>
    <property type="match status" value="1"/>
</dbReference>
<evidence type="ECO:0000259" key="1">
    <source>
        <dbReference type="PROSITE" id="PS50883"/>
    </source>
</evidence>
<dbReference type="RefSeq" id="WP_207349944.1">
    <property type="nucleotide sequence ID" value="NZ_JAFMPY010000005.1"/>
</dbReference>
<dbReference type="InterPro" id="IPR043128">
    <property type="entry name" value="Rev_trsase/Diguanyl_cyclase"/>
</dbReference>
<dbReference type="SMART" id="SM00065">
    <property type="entry name" value="GAF"/>
    <property type="match status" value="1"/>
</dbReference>
<organism evidence="3 4">
    <name type="scientific">Jiella sonneratiae</name>
    <dbReference type="NCBI Taxonomy" id="2816856"/>
    <lineage>
        <taxon>Bacteria</taxon>
        <taxon>Pseudomonadati</taxon>
        <taxon>Pseudomonadota</taxon>
        <taxon>Alphaproteobacteria</taxon>
        <taxon>Hyphomicrobiales</taxon>
        <taxon>Aurantimonadaceae</taxon>
        <taxon>Jiella</taxon>
    </lineage>
</organism>
<name>A0ABS3J0V8_9HYPH</name>
<dbReference type="InterPro" id="IPR052155">
    <property type="entry name" value="Biofilm_reg_signaling"/>
</dbReference>
<protein>
    <submittedName>
        <fullName evidence="3">Sensor domain-containing phosphodiesterase</fullName>
    </submittedName>
</protein>
<dbReference type="InterPro" id="IPR003018">
    <property type="entry name" value="GAF"/>
</dbReference>
<dbReference type="NCBIfam" id="TIGR00254">
    <property type="entry name" value="GGDEF"/>
    <property type="match status" value="1"/>
</dbReference>
<feature type="domain" description="GGDEF" evidence="2">
    <location>
        <begin position="191"/>
        <end position="323"/>
    </location>
</feature>